<dbReference type="EMBL" id="JACSDY010000002">
    <property type="protein sequence ID" value="KAF7434363.1"/>
    <property type="molecule type" value="Genomic_DNA"/>
</dbReference>
<accession>A0A834UE45</accession>
<protein>
    <submittedName>
        <fullName evidence="9">Uncharacterized protein</fullName>
    </submittedName>
</protein>
<evidence type="ECO:0000256" key="7">
    <source>
        <dbReference type="ARBA" id="ARBA00023224"/>
    </source>
</evidence>
<evidence type="ECO:0000313" key="10">
    <source>
        <dbReference type="Proteomes" id="UP000600918"/>
    </source>
</evidence>
<keyword evidence="10" id="KW-1185">Reference proteome</keyword>
<keyword evidence="3 8" id="KW-0812">Transmembrane</keyword>
<evidence type="ECO:0000256" key="3">
    <source>
        <dbReference type="ARBA" id="ARBA00022692"/>
    </source>
</evidence>
<gene>
    <name evidence="9" type="ORF">H0235_002554</name>
</gene>
<evidence type="ECO:0000256" key="5">
    <source>
        <dbReference type="ARBA" id="ARBA00023136"/>
    </source>
</evidence>
<dbReference type="GO" id="GO:0043025">
    <property type="term" value="C:neuronal cell body"/>
    <property type="evidence" value="ECO:0007669"/>
    <property type="project" value="TreeGrafter"/>
</dbReference>
<name>A0A834UE45_VESPE</name>
<dbReference type="GO" id="GO:0007635">
    <property type="term" value="P:chemosensory behavior"/>
    <property type="evidence" value="ECO:0007669"/>
    <property type="project" value="TreeGrafter"/>
</dbReference>
<proteinExistence type="predicted"/>
<comment type="subcellular location">
    <subcellularLocation>
        <location evidence="1">Cell membrane</location>
        <topology evidence="1">Multi-pass membrane protein</topology>
    </subcellularLocation>
</comment>
<evidence type="ECO:0000256" key="4">
    <source>
        <dbReference type="ARBA" id="ARBA00022989"/>
    </source>
</evidence>
<keyword evidence="4 8" id="KW-1133">Transmembrane helix</keyword>
<dbReference type="PANTHER" id="PTHR21143">
    <property type="entry name" value="INVERTEBRATE GUSTATORY RECEPTOR"/>
    <property type="match status" value="1"/>
</dbReference>
<reference evidence="9" key="1">
    <citation type="journal article" date="2020" name="G3 (Bethesda)">
        <title>High-Quality Assemblies for Three Invasive Social Wasps from the &lt;i&gt;Vespula&lt;/i&gt; Genus.</title>
        <authorList>
            <person name="Harrop T.W.R."/>
            <person name="Guhlin J."/>
            <person name="McLaughlin G.M."/>
            <person name="Permina E."/>
            <person name="Stockwell P."/>
            <person name="Gilligan J."/>
            <person name="Le Lec M.F."/>
            <person name="Gruber M.A.M."/>
            <person name="Quinn O."/>
            <person name="Lovegrove M."/>
            <person name="Duncan E.J."/>
            <person name="Remnant E.J."/>
            <person name="Van Eeckhoven J."/>
            <person name="Graham B."/>
            <person name="Knapp R.A."/>
            <person name="Langford K.W."/>
            <person name="Kronenberg Z."/>
            <person name="Press M.O."/>
            <person name="Eacker S.M."/>
            <person name="Wilson-Rankin E.E."/>
            <person name="Purcell J."/>
            <person name="Lester P.J."/>
            <person name="Dearden P.K."/>
        </authorList>
    </citation>
    <scope>NUCLEOTIDE SEQUENCE</scope>
    <source>
        <strain evidence="9">Volc-1</strain>
    </source>
</reference>
<keyword evidence="7" id="KW-0807">Transducer</keyword>
<dbReference type="OrthoDB" id="6366728at2759"/>
<dbReference type="AlphaFoldDB" id="A0A834UE45"/>
<dbReference type="GO" id="GO:0050909">
    <property type="term" value="P:sensory perception of taste"/>
    <property type="evidence" value="ECO:0007669"/>
    <property type="project" value="InterPro"/>
</dbReference>
<keyword evidence="5 8" id="KW-0472">Membrane</keyword>
<dbReference type="Pfam" id="PF08395">
    <property type="entry name" value="7tm_7"/>
    <property type="match status" value="1"/>
</dbReference>
<organism evidence="9 10">
    <name type="scientific">Vespula pensylvanica</name>
    <name type="common">Western yellow jacket</name>
    <name type="synonym">Wasp</name>
    <dbReference type="NCBI Taxonomy" id="30213"/>
    <lineage>
        <taxon>Eukaryota</taxon>
        <taxon>Metazoa</taxon>
        <taxon>Ecdysozoa</taxon>
        <taxon>Arthropoda</taxon>
        <taxon>Hexapoda</taxon>
        <taxon>Insecta</taxon>
        <taxon>Pterygota</taxon>
        <taxon>Neoptera</taxon>
        <taxon>Endopterygota</taxon>
        <taxon>Hymenoptera</taxon>
        <taxon>Apocrita</taxon>
        <taxon>Aculeata</taxon>
        <taxon>Vespoidea</taxon>
        <taxon>Vespidae</taxon>
        <taxon>Vespinae</taxon>
        <taxon>Vespula</taxon>
    </lineage>
</organism>
<dbReference type="GO" id="GO:0030424">
    <property type="term" value="C:axon"/>
    <property type="evidence" value="ECO:0007669"/>
    <property type="project" value="TreeGrafter"/>
</dbReference>
<dbReference type="GO" id="GO:0005886">
    <property type="term" value="C:plasma membrane"/>
    <property type="evidence" value="ECO:0007669"/>
    <property type="project" value="UniProtKB-SubCell"/>
</dbReference>
<dbReference type="PANTHER" id="PTHR21143:SF133">
    <property type="entry name" value="GUSTATORY AND PHEROMONE RECEPTOR 32A-RELATED"/>
    <property type="match status" value="1"/>
</dbReference>
<keyword evidence="2" id="KW-1003">Cell membrane</keyword>
<sequence>MNTGDILYELYEPSTSSKFRDEIRNFTIQLLQNRLTFTACRFFDLDHSLIYSSIGLITTYLVILLQVGDKPRILLNNTNYNSTPMI</sequence>
<feature type="transmembrane region" description="Helical" evidence="8">
    <location>
        <begin position="49"/>
        <end position="67"/>
    </location>
</feature>
<evidence type="ECO:0000256" key="2">
    <source>
        <dbReference type="ARBA" id="ARBA00022475"/>
    </source>
</evidence>
<dbReference type="GO" id="GO:0030425">
    <property type="term" value="C:dendrite"/>
    <property type="evidence" value="ECO:0007669"/>
    <property type="project" value="TreeGrafter"/>
</dbReference>
<evidence type="ECO:0000256" key="6">
    <source>
        <dbReference type="ARBA" id="ARBA00023170"/>
    </source>
</evidence>
<evidence type="ECO:0000256" key="1">
    <source>
        <dbReference type="ARBA" id="ARBA00004651"/>
    </source>
</evidence>
<evidence type="ECO:0000256" key="8">
    <source>
        <dbReference type="SAM" id="Phobius"/>
    </source>
</evidence>
<dbReference type="InterPro" id="IPR013604">
    <property type="entry name" value="7TM_chemorcpt"/>
</dbReference>
<dbReference type="GO" id="GO:0008049">
    <property type="term" value="P:male courtship behavior"/>
    <property type="evidence" value="ECO:0007669"/>
    <property type="project" value="TreeGrafter"/>
</dbReference>
<keyword evidence="6" id="KW-0675">Receptor</keyword>
<comment type="caution">
    <text evidence="9">The sequence shown here is derived from an EMBL/GenBank/DDBJ whole genome shotgun (WGS) entry which is preliminary data.</text>
</comment>
<dbReference type="GO" id="GO:0007165">
    <property type="term" value="P:signal transduction"/>
    <property type="evidence" value="ECO:0007669"/>
    <property type="project" value="UniProtKB-KW"/>
</dbReference>
<evidence type="ECO:0000313" key="9">
    <source>
        <dbReference type="EMBL" id="KAF7434363.1"/>
    </source>
</evidence>
<dbReference type="Proteomes" id="UP000600918">
    <property type="component" value="Unassembled WGS sequence"/>
</dbReference>